<evidence type="ECO:0000256" key="8">
    <source>
        <dbReference type="HAMAP-Rule" id="MF_00124"/>
    </source>
</evidence>
<evidence type="ECO:0000256" key="9">
    <source>
        <dbReference type="PIRSR" id="PIRSR035805-1"/>
    </source>
</evidence>
<keyword evidence="8" id="KW-0862">Zinc</keyword>
<dbReference type="Pfam" id="PF00265">
    <property type="entry name" value="TK"/>
    <property type="match status" value="1"/>
</dbReference>
<comment type="subcellular location">
    <subcellularLocation>
        <location evidence="8">Cytoplasm</location>
    </subcellularLocation>
</comment>
<dbReference type="Proteomes" id="UP000063919">
    <property type="component" value="Chromosome"/>
</dbReference>
<dbReference type="GO" id="GO:0071897">
    <property type="term" value="P:DNA biosynthetic process"/>
    <property type="evidence" value="ECO:0007669"/>
    <property type="project" value="UniProtKB-KW"/>
</dbReference>
<comment type="similarity">
    <text evidence="1 8 12">Belongs to the thymidine kinase family.</text>
</comment>
<accession>A0A0M4KFG7</accession>
<dbReference type="InterPro" id="IPR027417">
    <property type="entry name" value="P-loop_NTPase"/>
</dbReference>
<keyword evidence="6 8" id="KW-0418">Kinase</keyword>
<dbReference type="PROSITE" id="PS00603">
    <property type="entry name" value="TK_CELLULAR_TYPE"/>
    <property type="match status" value="1"/>
</dbReference>
<dbReference type="RefSeq" id="WP_053946622.1">
    <property type="nucleotide sequence ID" value="NZ_CP012622.1"/>
</dbReference>
<name>A0A0M4KFG7_9MOLU</name>
<organism evidence="13 14">
    <name type="scientific">Spiroplasma cantharicola</name>
    <dbReference type="NCBI Taxonomy" id="362837"/>
    <lineage>
        <taxon>Bacteria</taxon>
        <taxon>Bacillati</taxon>
        <taxon>Mycoplasmatota</taxon>
        <taxon>Mollicutes</taxon>
        <taxon>Entomoplasmatales</taxon>
        <taxon>Spiroplasmataceae</taxon>
        <taxon>Spiroplasma</taxon>
    </lineage>
</organism>
<evidence type="ECO:0000313" key="14">
    <source>
        <dbReference type="Proteomes" id="UP000063919"/>
    </source>
</evidence>
<evidence type="ECO:0000256" key="6">
    <source>
        <dbReference type="ARBA" id="ARBA00022777"/>
    </source>
</evidence>
<feature type="binding site" evidence="8">
    <location>
        <position position="195"/>
    </location>
    <ligand>
        <name>Zn(2+)</name>
        <dbReference type="ChEBI" id="CHEBI:29105"/>
    </ligand>
</feature>
<keyword evidence="8" id="KW-0963">Cytoplasm</keyword>
<evidence type="ECO:0000256" key="2">
    <source>
        <dbReference type="ARBA" id="ARBA00012118"/>
    </source>
</evidence>
<keyword evidence="5 8" id="KW-0547">Nucleotide-binding</keyword>
<evidence type="ECO:0000313" key="13">
    <source>
        <dbReference type="EMBL" id="ALD66882.1"/>
    </source>
</evidence>
<keyword evidence="4 8" id="KW-0808">Transferase</keyword>
<dbReference type="SUPFAM" id="SSF52540">
    <property type="entry name" value="P-loop containing nucleoside triphosphate hydrolases"/>
    <property type="match status" value="1"/>
</dbReference>
<evidence type="ECO:0000256" key="7">
    <source>
        <dbReference type="ARBA" id="ARBA00022840"/>
    </source>
</evidence>
<dbReference type="HAMAP" id="MF_00124">
    <property type="entry name" value="Thymidine_kinase"/>
    <property type="match status" value="1"/>
</dbReference>
<dbReference type="InterPro" id="IPR001267">
    <property type="entry name" value="Thymidine_kinase"/>
</dbReference>
<feature type="binding site" evidence="10">
    <location>
        <position position="188"/>
    </location>
    <ligand>
        <name>substrate</name>
    </ligand>
</feature>
<sequence>MNYRMNLNSKRGWVELITGCMFSGKTEEFIRRLKRYKHAQQNVLVFKPLIDTRYSKDDIFSHSGMRIESIPVKDSEELYKIFIEQNAKQKIDIIGIDEVQFLDTKIVDVISKIADQGIITIVNGLDKDFKNNPFKNVDRLLVEAEYVDKLSAICHSCGGNANRTQRIIDGKPAKANEPIIVISANEKYEARCRHCYIRPE</sequence>
<feature type="binding site" evidence="8">
    <location>
        <position position="157"/>
    </location>
    <ligand>
        <name>Zn(2+)</name>
        <dbReference type="ChEBI" id="CHEBI:29105"/>
    </ligand>
</feature>
<dbReference type="AlphaFoldDB" id="A0A0M4KFG7"/>
<gene>
    <name evidence="8 13" type="primary">tdk</name>
    <name evidence="13" type="ORF">SCANT_v1c09760</name>
</gene>
<keyword evidence="3 8" id="KW-0237">DNA synthesis</keyword>
<dbReference type="Gene3D" id="3.40.50.300">
    <property type="entry name" value="P-loop containing nucleotide triphosphate hydrolases"/>
    <property type="match status" value="1"/>
</dbReference>
<dbReference type="PANTHER" id="PTHR11441:SF0">
    <property type="entry name" value="THYMIDINE KINASE, CYTOSOLIC"/>
    <property type="match status" value="1"/>
</dbReference>
<evidence type="ECO:0000256" key="10">
    <source>
        <dbReference type="PIRSR" id="PIRSR035805-2"/>
    </source>
</evidence>
<keyword evidence="7 8" id="KW-0067">ATP-binding</keyword>
<dbReference type="GO" id="GO:0004797">
    <property type="term" value="F:thymidine kinase activity"/>
    <property type="evidence" value="ECO:0007669"/>
    <property type="project" value="UniProtKB-UniRule"/>
</dbReference>
<feature type="binding site" evidence="8">
    <location>
        <position position="192"/>
    </location>
    <ligand>
        <name>Zn(2+)</name>
        <dbReference type="ChEBI" id="CHEBI:29105"/>
    </ligand>
</feature>
<feature type="binding site" evidence="8">
    <location>
        <begin position="19"/>
        <end position="26"/>
    </location>
    <ligand>
        <name>ATP</name>
        <dbReference type="ChEBI" id="CHEBI:30616"/>
    </ligand>
</feature>
<evidence type="ECO:0000256" key="12">
    <source>
        <dbReference type="RuleBase" id="RU004165"/>
    </source>
</evidence>
<dbReference type="GO" id="GO:0005524">
    <property type="term" value="F:ATP binding"/>
    <property type="evidence" value="ECO:0007669"/>
    <property type="project" value="UniProtKB-UniRule"/>
</dbReference>
<evidence type="ECO:0000256" key="3">
    <source>
        <dbReference type="ARBA" id="ARBA00022634"/>
    </source>
</evidence>
<dbReference type="NCBIfam" id="NF003296">
    <property type="entry name" value="PRK04296.1-1"/>
    <property type="match status" value="1"/>
</dbReference>
<dbReference type="EC" id="2.7.1.21" evidence="2 8"/>
<feature type="binding site" evidence="8">
    <location>
        <begin position="97"/>
        <end position="100"/>
    </location>
    <ligand>
        <name>ATP</name>
        <dbReference type="ChEBI" id="CHEBI:30616"/>
    </ligand>
</feature>
<dbReference type="GO" id="GO:0046104">
    <property type="term" value="P:thymidine metabolic process"/>
    <property type="evidence" value="ECO:0007669"/>
    <property type="project" value="TreeGrafter"/>
</dbReference>
<dbReference type="Gene3D" id="3.30.60.20">
    <property type="match status" value="1"/>
</dbReference>
<reference evidence="13 14" key="1">
    <citation type="journal article" date="2015" name="Genome Announc.">
        <title>Complete Genome Sequence of Spiroplasma cantharicola CC-1T (DSM 21588), a Bacterium Isolated from Soldier Beetle (Cantharis carolinus).</title>
        <authorList>
            <person name="Lo W.S."/>
            <person name="Liu P.Y."/>
            <person name="Kuo C.H."/>
        </authorList>
    </citation>
    <scope>NUCLEOTIDE SEQUENCE [LARGE SCALE GENOMIC DNA]</scope>
    <source>
        <strain evidence="13 14">CC-1</strain>
    </source>
</reference>
<proteinExistence type="inferred from homology"/>
<dbReference type="STRING" id="362837.SCANT_v1c09760"/>
<feature type="active site" description="Proton acceptor" evidence="8 9">
    <location>
        <position position="98"/>
    </location>
</feature>
<dbReference type="InterPro" id="IPR020633">
    <property type="entry name" value="Thymidine_kinase_CS"/>
</dbReference>
<dbReference type="KEGG" id="scj:SCANT_v1c09760"/>
<dbReference type="PANTHER" id="PTHR11441">
    <property type="entry name" value="THYMIDINE KINASE"/>
    <property type="match status" value="1"/>
</dbReference>
<evidence type="ECO:0000256" key="1">
    <source>
        <dbReference type="ARBA" id="ARBA00007587"/>
    </source>
</evidence>
<dbReference type="EMBL" id="CP012622">
    <property type="protein sequence ID" value="ALD66882.1"/>
    <property type="molecule type" value="Genomic_DNA"/>
</dbReference>
<feature type="binding site" evidence="8">
    <location>
        <position position="154"/>
    </location>
    <ligand>
        <name>Zn(2+)</name>
        <dbReference type="ChEBI" id="CHEBI:29105"/>
    </ligand>
</feature>
<dbReference type="PIRSF" id="PIRSF035805">
    <property type="entry name" value="TK_cell"/>
    <property type="match status" value="1"/>
</dbReference>
<keyword evidence="8" id="KW-0479">Metal-binding</keyword>
<dbReference type="GO" id="GO:0005829">
    <property type="term" value="C:cytosol"/>
    <property type="evidence" value="ECO:0007669"/>
    <property type="project" value="TreeGrafter"/>
</dbReference>
<dbReference type="SUPFAM" id="SSF57716">
    <property type="entry name" value="Glucocorticoid receptor-like (DNA-binding domain)"/>
    <property type="match status" value="1"/>
</dbReference>
<evidence type="ECO:0000256" key="4">
    <source>
        <dbReference type="ARBA" id="ARBA00022679"/>
    </source>
</evidence>
<keyword evidence="14" id="KW-1185">Reference proteome</keyword>
<protein>
    <recommendedName>
        <fullName evidence="2 8">Thymidine kinase</fullName>
        <ecNumber evidence="2 8">2.7.1.21</ecNumber>
    </recommendedName>
</protein>
<comment type="subunit">
    <text evidence="8">Homotetramer.</text>
</comment>
<evidence type="ECO:0000256" key="11">
    <source>
        <dbReference type="RuleBase" id="RU000544"/>
    </source>
</evidence>
<dbReference type="PATRIC" id="fig|362837.3.peg.993"/>
<comment type="catalytic activity">
    <reaction evidence="8 11">
        <text>thymidine + ATP = dTMP + ADP + H(+)</text>
        <dbReference type="Rhea" id="RHEA:19129"/>
        <dbReference type="ChEBI" id="CHEBI:15378"/>
        <dbReference type="ChEBI" id="CHEBI:17748"/>
        <dbReference type="ChEBI" id="CHEBI:30616"/>
        <dbReference type="ChEBI" id="CHEBI:63528"/>
        <dbReference type="ChEBI" id="CHEBI:456216"/>
        <dbReference type="EC" id="2.7.1.21"/>
    </reaction>
</comment>
<dbReference type="OrthoDB" id="9781579at2"/>
<dbReference type="GO" id="GO:0008270">
    <property type="term" value="F:zinc ion binding"/>
    <property type="evidence" value="ECO:0007669"/>
    <property type="project" value="UniProtKB-UniRule"/>
</dbReference>
<evidence type="ECO:0000256" key="5">
    <source>
        <dbReference type="ARBA" id="ARBA00022741"/>
    </source>
</evidence>